<reference evidence="1" key="1">
    <citation type="submission" date="2020-03" db="EMBL/GenBank/DDBJ databases">
        <title>Roseovarius gahaiensis sp. nov., isolated from Gahai Saline Lake, China.</title>
        <authorList>
            <person name="Sun X."/>
        </authorList>
    </citation>
    <scope>NUCLEOTIDE SEQUENCE</scope>
    <source>
        <strain evidence="1">GH877</strain>
    </source>
</reference>
<proteinExistence type="predicted"/>
<protein>
    <submittedName>
        <fullName evidence="1">Pilus assembly protein PilP</fullName>
    </submittedName>
</protein>
<organism evidence="1 2">
    <name type="scientific">Roseovarius gahaiensis</name>
    <dbReference type="NCBI Taxonomy" id="2716691"/>
    <lineage>
        <taxon>Bacteria</taxon>
        <taxon>Pseudomonadati</taxon>
        <taxon>Pseudomonadota</taxon>
        <taxon>Alphaproteobacteria</taxon>
        <taxon>Rhodobacterales</taxon>
        <taxon>Roseobacteraceae</taxon>
        <taxon>Roseovarius</taxon>
    </lineage>
</organism>
<evidence type="ECO:0000313" key="2">
    <source>
        <dbReference type="Proteomes" id="UP000639775"/>
    </source>
</evidence>
<evidence type="ECO:0000313" key="1">
    <source>
        <dbReference type="EMBL" id="NHQ74827.1"/>
    </source>
</evidence>
<dbReference type="AlphaFoldDB" id="A0A967BBB6"/>
<comment type="caution">
    <text evidence="1">The sequence shown here is derived from an EMBL/GenBank/DDBJ whole genome shotgun (WGS) entry which is preliminary data.</text>
</comment>
<sequence>MPRRGLVLLGTFVKPDGPYALIRGSNGRITRVRPGDSVGGLRITGIESGLVHTNRNNRPGRLRIAGE</sequence>
<dbReference type="Proteomes" id="UP000639775">
    <property type="component" value="Unassembled WGS sequence"/>
</dbReference>
<keyword evidence="2" id="KW-1185">Reference proteome</keyword>
<name>A0A967BBB6_9RHOB</name>
<dbReference type="EMBL" id="JAAORB010000018">
    <property type="protein sequence ID" value="NHQ74827.1"/>
    <property type="molecule type" value="Genomic_DNA"/>
</dbReference>
<gene>
    <name evidence="1" type="ORF">HAT86_10175</name>
</gene>
<accession>A0A967BBB6</accession>